<keyword evidence="3" id="KW-1185">Reference proteome</keyword>
<comment type="caution">
    <text evidence="2">The sequence shown here is derived from an EMBL/GenBank/DDBJ whole genome shotgun (WGS) entry which is preliminary data.</text>
</comment>
<accession>A0ABS1CES7</accession>
<dbReference type="RefSeq" id="WP_200235202.1">
    <property type="nucleotide sequence ID" value="NZ_NRRV01000011.1"/>
</dbReference>
<name>A0ABS1CES7_9GAMM</name>
<feature type="transmembrane region" description="Helical" evidence="1">
    <location>
        <begin position="44"/>
        <end position="63"/>
    </location>
</feature>
<evidence type="ECO:0000313" key="3">
    <source>
        <dbReference type="Proteomes" id="UP000748752"/>
    </source>
</evidence>
<feature type="transmembrane region" description="Helical" evidence="1">
    <location>
        <begin position="12"/>
        <end position="32"/>
    </location>
</feature>
<feature type="transmembrane region" description="Helical" evidence="1">
    <location>
        <begin position="107"/>
        <end position="125"/>
    </location>
</feature>
<feature type="transmembrane region" description="Helical" evidence="1">
    <location>
        <begin position="130"/>
        <end position="146"/>
    </location>
</feature>
<feature type="transmembrane region" description="Helical" evidence="1">
    <location>
        <begin position="152"/>
        <end position="171"/>
    </location>
</feature>
<protein>
    <submittedName>
        <fullName evidence="2">Uncharacterized protein</fullName>
    </submittedName>
</protein>
<sequence length="189" mass="20490">MSASENKLDRKRFLLYQLPYVVLYVAALGLVAMTAHDAAEMSTYWQMFIPLVALVSILGGWRWAGNAGSERWAYILRQVLHWGALILTIRLLYAHAVQDFLNDEQDAFVTIYVIGLAAVLSGIYLDWKMALFGVFLLLSGVAIAWLNDNWMLLVLVIGGAGAIAIAVSLLIRGHLPGQGTGAAGSGAAV</sequence>
<keyword evidence="1" id="KW-0812">Transmembrane</keyword>
<proteinExistence type="predicted"/>
<gene>
    <name evidence="2" type="ORF">CKO31_06480</name>
</gene>
<keyword evidence="1" id="KW-0472">Membrane</keyword>
<evidence type="ECO:0000256" key="1">
    <source>
        <dbReference type="SAM" id="Phobius"/>
    </source>
</evidence>
<organism evidence="2 3">
    <name type="scientific">Thiohalocapsa halophila</name>
    <dbReference type="NCBI Taxonomy" id="69359"/>
    <lineage>
        <taxon>Bacteria</taxon>
        <taxon>Pseudomonadati</taxon>
        <taxon>Pseudomonadota</taxon>
        <taxon>Gammaproteobacteria</taxon>
        <taxon>Chromatiales</taxon>
        <taxon>Chromatiaceae</taxon>
        <taxon>Thiohalocapsa</taxon>
    </lineage>
</organism>
<reference evidence="2 3" key="1">
    <citation type="journal article" date="2020" name="Microorganisms">
        <title>Osmotic Adaptation and Compatible Solute Biosynthesis of Phototrophic Bacteria as Revealed from Genome Analyses.</title>
        <authorList>
            <person name="Imhoff J.F."/>
            <person name="Rahn T."/>
            <person name="Kunzel S."/>
            <person name="Keller A."/>
            <person name="Neulinger S.C."/>
        </authorList>
    </citation>
    <scope>NUCLEOTIDE SEQUENCE [LARGE SCALE GENOMIC DNA]</scope>
    <source>
        <strain evidence="2 3">DSM 6210</strain>
    </source>
</reference>
<dbReference type="Proteomes" id="UP000748752">
    <property type="component" value="Unassembled WGS sequence"/>
</dbReference>
<keyword evidence="1" id="KW-1133">Transmembrane helix</keyword>
<feature type="transmembrane region" description="Helical" evidence="1">
    <location>
        <begin position="75"/>
        <end position="95"/>
    </location>
</feature>
<dbReference type="EMBL" id="NRRV01000011">
    <property type="protein sequence ID" value="MBK1630398.1"/>
    <property type="molecule type" value="Genomic_DNA"/>
</dbReference>
<evidence type="ECO:0000313" key="2">
    <source>
        <dbReference type="EMBL" id="MBK1630398.1"/>
    </source>
</evidence>